<evidence type="ECO:0000259" key="2">
    <source>
        <dbReference type="PROSITE" id="PS50801"/>
    </source>
</evidence>
<keyword evidence="4" id="KW-1185">Reference proteome</keyword>
<dbReference type="AlphaFoldDB" id="A0A7Y0QGH0"/>
<dbReference type="CDD" id="cd07043">
    <property type="entry name" value="STAS_anti-anti-sigma_factors"/>
    <property type="match status" value="1"/>
</dbReference>
<dbReference type="Pfam" id="PF13466">
    <property type="entry name" value="STAS_2"/>
    <property type="match status" value="1"/>
</dbReference>
<evidence type="ECO:0000256" key="1">
    <source>
        <dbReference type="SAM" id="MobiDB-lite"/>
    </source>
</evidence>
<dbReference type="SUPFAM" id="SSF52091">
    <property type="entry name" value="SpoIIaa-like"/>
    <property type="match status" value="1"/>
</dbReference>
<feature type="compositionally biased region" description="Basic residues" evidence="1">
    <location>
        <begin position="1"/>
        <end position="10"/>
    </location>
</feature>
<evidence type="ECO:0000313" key="3">
    <source>
        <dbReference type="EMBL" id="NMR19083.1"/>
    </source>
</evidence>
<proteinExistence type="predicted"/>
<name>A0A7Y0QGH0_CELFI</name>
<dbReference type="EMBL" id="JABCJJ010000002">
    <property type="protein sequence ID" value="NMR19083.1"/>
    <property type="molecule type" value="Genomic_DNA"/>
</dbReference>
<dbReference type="RefSeq" id="WP_169323057.1">
    <property type="nucleotide sequence ID" value="NZ_JABCJJ010000002.1"/>
</dbReference>
<reference evidence="3 4" key="1">
    <citation type="submission" date="2020-04" db="EMBL/GenBank/DDBJ databases">
        <title>Sequencing and Assembly of C. fimi.</title>
        <authorList>
            <person name="Ramsey A.R."/>
        </authorList>
    </citation>
    <scope>NUCLEOTIDE SEQUENCE [LARGE SCALE GENOMIC DNA]</scope>
    <source>
        <strain evidence="3 4">SB</strain>
    </source>
</reference>
<protein>
    <submittedName>
        <fullName evidence="3">STAS domain-containing protein</fullName>
    </submittedName>
</protein>
<accession>A0A7Y0QGH0</accession>
<comment type="caution">
    <text evidence="3">The sequence shown here is derived from an EMBL/GenBank/DDBJ whole genome shotgun (WGS) entry which is preliminary data.</text>
</comment>
<gene>
    <name evidence="3" type="ORF">HIR71_02420</name>
</gene>
<dbReference type="InterPro" id="IPR058548">
    <property type="entry name" value="MlaB-like_STAS"/>
</dbReference>
<sequence>MKSGIRRHGPSRGAEVGTLPPPTALLGHVRIVAGRSGSVEVSVGSGCTRVTLAGEIDTDLAEDLRAATTRAEGPGLPIEVDARAVTFMDSTGGAFLARLAIRNSTRVRLVGPPPEVRFLLEVTRIGDLLDVVDEPAATDHCDGCPTT</sequence>
<dbReference type="Proteomes" id="UP000562124">
    <property type="component" value="Unassembled WGS sequence"/>
</dbReference>
<dbReference type="InterPro" id="IPR036513">
    <property type="entry name" value="STAS_dom_sf"/>
</dbReference>
<feature type="domain" description="STAS" evidence="2">
    <location>
        <begin position="37"/>
        <end position="129"/>
    </location>
</feature>
<dbReference type="PROSITE" id="PS50801">
    <property type="entry name" value="STAS"/>
    <property type="match status" value="1"/>
</dbReference>
<evidence type="ECO:0000313" key="4">
    <source>
        <dbReference type="Proteomes" id="UP000562124"/>
    </source>
</evidence>
<organism evidence="3 4">
    <name type="scientific">Cellulomonas fimi</name>
    <dbReference type="NCBI Taxonomy" id="1708"/>
    <lineage>
        <taxon>Bacteria</taxon>
        <taxon>Bacillati</taxon>
        <taxon>Actinomycetota</taxon>
        <taxon>Actinomycetes</taxon>
        <taxon>Micrococcales</taxon>
        <taxon>Cellulomonadaceae</taxon>
        <taxon>Cellulomonas</taxon>
    </lineage>
</organism>
<dbReference type="Gene3D" id="3.30.750.24">
    <property type="entry name" value="STAS domain"/>
    <property type="match status" value="1"/>
</dbReference>
<feature type="region of interest" description="Disordered" evidence="1">
    <location>
        <begin position="1"/>
        <end position="21"/>
    </location>
</feature>
<dbReference type="InterPro" id="IPR002645">
    <property type="entry name" value="STAS_dom"/>
</dbReference>